<dbReference type="InterPro" id="IPR050342">
    <property type="entry name" value="HMGB"/>
</dbReference>
<name>A0AAV7YT25_9EUKA</name>
<feature type="compositionally biased region" description="Low complexity" evidence="3">
    <location>
        <begin position="256"/>
        <end position="301"/>
    </location>
</feature>
<dbReference type="Gene3D" id="1.10.30.10">
    <property type="entry name" value="High mobility group box domain"/>
    <property type="match status" value="2"/>
</dbReference>
<evidence type="ECO:0000313" key="5">
    <source>
        <dbReference type="EMBL" id="KAJ3432599.1"/>
    </source>
</evidence>
<feature type="region of interest" description="Disordered" evidence="3">
    <location>
        <begin position="1"/>
        <end position="24"/>
    </location>
</feature>
<dbReference type="GO" id="GO:0003677">
    <property type="term" value="F:DNA binding"/>
    <property type="evidence" value="ECO:0007669"/>
    <property type="project" value="UniProtKB-UniRule"/>
</dbReference>
<gene>
    <name evidence="5" type="ORF">M0812_21541</name>
</gene>
<dbReference type="Proteomes" id="UP001146793">
    <property type="component" value="Unassembled WGS sequence"/>
</dbReference>
<feature type="DNA-binding region" description="HMG box" evidence="2">
    <location>
        <begin position="134"/>
        <end position="202"/>
    </location>
</feature>
<dbReference type="SUPFAM" id="SSF47095">
    <property type="entry name" value="HMG-box"/>
    <property type="match status" value="2"/>
</dbReference>
<feature type="compositionally biased region" description="Basic and acidic residues" evidence="3">
    <location>
        <begin position="175"/>
        <end position="218"/>
    </location>
</feature>
<evidence type="ECO:0000256" key="3">
    <source>
        <dbReference type="SAM" id="MobiDB-lite"/>
    </source>
</evidence>
<organism evidence="5 6">
    <name type="scientific">Anaeramoeba flamelloides</name>
    <dbReference type="NCBI Taxonomy" id="1746091"/>
    <lineage>
        <taxon>Eukaryota</taxon>
        <taxon>Metamonada</taxon>
        <taxon>Anaeramoebidae</taxon>
        <taxon>Anaeramoeba</taxon>
    </lineage>
</organism>
<dbReference type="InterPro" id="IPR036910">
    <property type="entry name" value="HMG_box_dom_sf"/>
</dbReference>
<accession>A0AAV7YT25</accession>
<dbReference type="PROSITE" id="PS50118">
    <property type="entry name" value="HMG_BOX_2"/>
    <property type="match status" value="2"/>
</dbReference>
<evidence type="ECO:0000256" key="2">
    <source>
        <dbReference type="PROSITE-ProRule" id="PRU00267"/>
    </source>
</evidence>
<keyword evidence="1 2" id="KW-0238">DNA-binding</keyword>
<dbReference type="Pfam" id="PF00505">
    <property type="entry name" value="HMG_box"/>
    <property type="match status" value="1"/>
</dbReference>
<keyword evidence="2" id="KW-0539">Nucleus</keyword>
<dbReference type="Pfam" id="PF09011">
    <property type="entry name" value="HMG_box_2"/>
    <property type="match status" value="1"/>
</dbReference>
<evidence type="ECO:0000256" key="1">
    <source>
        <dbReference type="ARBA" id="ARBA00023125"/>
    </source>
</evidence>
<feature type="DNA-binding region" description="HMG box" evidence="2">
    <location>
        <begin position="20"/>
        <end position="88"/>
    </location>
</feature>
<feature type="region of interest" description="Disordered" evidence="3">
    <location>
        <begin position="83"/>
        <end position="142"/>
    </location>
</feature>
<proteinExistence type="predicted"/>
<feature type="compositionally biased region" description="Basic residues" evidence="3">
    <location>
        <begin position="97"/>
        <end position="138"/>
    </location>
</feature>
<dbReference type="PANTHER" id="PTHR48112:SF22">
    <property type="entry name" value="MITOCHONDRIAL TRANSCRIPTION FACTOR A, ISOFORM B"/>
    <property type="match status" value="1"/>
</dbReference>
<dbReference type="EMBL" id="JANTQA010000047">
    <property type="protein sequence ID" value="KAJ3432599.1"/>
    <property type="molecule type" value="Genomic_DNA"/>
</dbReference>
<feature type="domain" description="HMG box" evidence="4">
    <location>
        <begin position="20"/>
        <end position="88"/>
    </location>
</feature>
<feature type="domain" description="HMG box" evidence="4">
    <location>
        <begin position="134"/>
        <end position="202"/>
    </location>
</feature>
<evidence type="ECO:0000259" key="4">
    <source>
        <dbReference type="PROSITE" id="PS50118"/>
    </source>
</evidence>
<dbReference type="GO" id="GO:0005634">
    <property type="term" value="C:nucleus"/>
    <property type="evidence" value="ECO:0007669"/>
    <property type="project" value="UniProtKB-UniRule"/>
</dbReference>
<dbReference type="CDD" id="cd00084">
    <property type="entry name" value="HMG-box_SF"/>
    <property type="match status" value="1"/>
</dbReference>
<feature type="region of interest" description="Disordered" evidence="3">
    <location>
        <begin position="175"/>
        <end position="301"/>
    </location>
</feature>
<feature type="compositionally biased region" description="Basic residues" evidence="3">
    <location>
        <begin position="1"/>
        <end position="12"/>
    </location>
</feature>
<feature type="compositionally biased region" description="Basic residues" evidence="3">
    <location>
        <begin position="219"/>
        <end position="253"/>
    </location>
</feature>
<comment type="caution">
    <text evidence="5">The sequence shown here is derived from an EMBL/GenBank/DDBJ whole genome shotgun (WGS) entry which is preliminary data.</text>
</comment>
<reference evidence="5" key="1">
    <citation type="submission" date="2022-08" db="EMBL/GenBank/DDBJ databases">
        <title>Novel sulphate-reducing endosymbionts in the free-living metamonad Anaeramoeba.</title>
        <authorList>
            <person name="Jerlstrom-Hultqvist J."/>
            <person name="Cepicka I."/>
            <person name="Gallot-Lavallee L."/>
            <person name="Salas-Leiva D."/>
            <person name="Curtis B.A."/>
            <person name="Zahonova K."/>
            <person name="Pipaliya S."/>
            <person name="Dacks J."/>
            <person name="Roger A.J."/>
        </authorList>
    </citation>
    <scope>NUCLEOTIDE SEQUENCE</scope>
    <source>
        <strain evidence="5">Busselton2</strain>
    </source>
</reference>
<dbReference type="AlphaFoldDB" id="A0AAV7YT25"/>
<dbReference type="InterPro" id="IPR009071">
    <property type="entry name" value="HMG_box_dom"/>
</dbReference>
<dbReference type="SMART" id="SM00398">
    <property type="entry name" value="HMG"/>
    <property type="match status" value="2"/>
</dbReference>
<dbReference type="PANTHER" id="PTHR48112">
    <property type="entry name" value="HIGH MOBILITY GROUP PROTEIN DSP1"/>
    <property type="match status" value="1"/>
</dbReference>
<protein>
    <submittedName>
        <fullName evidence="5">High mobility group protein dsp1</fullName>
    </submittedName>
</protein>
<sequence length="301" mass="35885">MSRHKKRSRGSKSKADPNRPKSRLTSYLFFNKEINNQIRNKYPDMKFSEISREISKRWKRLTDKERQKYVDLSEQDGLRYEREMKEYLKNNPNATIKKPRRNSTGSSKRHNRSRSSKKSGRSRSGNKKKDPKKPKARKTAYNIFNADRWLSVKNKFPNKSFGEISKEVGKLWKSLTEKEKEKYNRKSEEDKIRFEKEMKVYKKENRDKFNSDDEWKEKSKSRKKSRRHSNKHQRDSRRHRRRHRRGKGRRRRSRSSDTSSSYSSTYSSDFTSSSYTSSRSSFSGSQSWSSSGSSSQSYSSD</sequence>
<evidence type="ECO:0000313" key="6">
    <source>
        <dbReference type="Proteomes" id="UP001146793"/>
    </source>
</evidence>